<evidence type="ECO:0000256" key="10">
    <source>
        <dbReference type="PIRNR" id="PIRNR000804"/>
    </source>
</evidence>
<dbReference type="GO" id="GO:0006271">
    <property type="term" value="P:DNA strand elongation involved in DNA replication"/>
    <property type="evidence" value="ECO:0007669"/>
    <property type="project" value="TreeGrafter"/>
</dbReference>
<evidence type="ECO:0000259" key="11">
    <source>
        <dbReference type="Pfam" id="PF00712"/>
    </source>
</evidence>
<comment type="subcellular location">
    <subcellularLocation>
        <location evidence="1 10">Cytoplasm</location>
    </subcellularLocation>
</comment>
<dbReference type="InterPro" id="IPR022634">
    <property type="entry name" value="DNA_polIII_beta_N"/>
</dbReference>
<comment type="subunit">
    <text evidence="10">Forms a ring-shaped head-to-tail homodimer around DNA.</text>
</comment>
<dbReference type="PANTHER" id="PTHR30478:SF0">
    <property type="entry name" value="BETA SLIDING CLAMP"/>
    <property type="match status" value="1"/>
</dbReference>
<feature type="domain" description="DNA polymerase III beta sliding clamp N-terminal" evidence="11">
    <location>
        <begin position="43"/>
        <end position="125"/>
    </location>
</feature>
<sequence length="377" mass="41535">MVRQSFANSLIVKSLLSCINDHLLNGKFNHLHKTFYALFHFQFAGESLTITGSDTDNTIQITEENNCSSSKPCAIVVPARIFLDIVRKLPAGEIQLKIGTNEISISAGKSTFEIKTMEADEYPSFPFDDTGVCVEIQASDLANGLRLGYACAVSTTRPTLQGIHIFGKEKAVTFVATDAHRLGSWTVQLEQEISLPKMILPARAAEEMIKLIENATDKVTIHCTENSLRLSHQNVTYVSRLISGTYPDTSKVIPTNFSTTFVANRDELVKVLERVSIVSKEGKTNMCRLQVIPSAIPSLLISASQEGMGKVQEEVFISDLEGEMFEMKFSTKYLLEALRHMKAKEVMFQASGANAPIIIRPTGNEPGFALILPVRSA</sequence>
<dbReference type="Pfam" id="PF02767">
    <property type="entry name" value="DNA_pol3_beta_2"/>
    <property type="match status" value="1"/>
</dbReference>
<evidence type="ECO:0000256" key="4">
    <source>
        <dbReference type="ARBA" id="ARBA00022490"/>
    </source>
</evidence>
<evidence type="ECO:0000256" key="6">
    <source>
        <dbReference type="ARBA" id="ARBA00022695"/>
    </source>
</evidence>
<evidence type="ECO:0000256" key="1">
    <source>
        <dbReference type="ARBA" id="ARBA00004496"/>
    </source>
</evidence>
<evidence type="ECO:0000259" key="12">
    <source>
        <dbReference type="Pfam" id="PF02767"/>
    </source>
</evidence>
<dbReference type="SMART" id="SM00480">
    <property type="entry name" value="POL3Bc"/>
    <property type="match status" value="1"/>
</dbReference>
<dbReference type="GO" id="GO:0009360">
    <property type="term" value="C:DNA polymerase III complex"/>
    <property type="evidence" value="ECO:0007669"/>
    <property type="project" value="InterPro"/>
</dbReference>
<keyword evidence="4 10" id="KW-0963">Cytoplasm</keyword>
<dbReference type="CDD" id="cd00140">
    <property type="entry name" value="beta_clamp"/>
    <property type="match status" value="1"/>
</dbReference>
<dbReference type="Gene3D" id="3.10.150.10">
    <property type="entry name" value="DNA Polymerase III, subunit A, domain 2"/>
    <property type="match status" value="1"/>
</dbReference>
<comment type="caution">
    <text evidence="14">The sequence shown here is derived from an EMBL/GenBank/DDBJ whole genome shotgun (WGS) entry which is preliminary data.</text>
</comment>
<feature type="domain" description="DNA polymerase III beta sliding clamp central" evidence="12">
    <location>
        <begin position="150"/>
        <end position="248"/>
    </location>
</feature>
<dbReference type="GO" id="GO:0008408">
    <property type="term" value="F:3'-5' exonuclease activity"/>
    <property type="evidence" value="ECO:0007669"/>
    <property type="project" value="InterPro"/>
</dbReference>
<evidence type="ECO:0000256" key="8">
    <source>
        <dbReference type="ARBA" id="ARBA00022932"/>
    </source>
</evidence>
<proteinExistence type="inferred from homology"/>
<dbReference type="Proteomes" id="UP000281915">
    <property type="component" value="Unassembled WGS sequence"/>
</dbReference>
<keyword evidence="5 10" id="KW-0808">Transferase</keyword>
<evidence type="ECO:0000256" key="5">
    <source>
        <dbReference type="ARBA" id="ARBA00022679"/>
    </source>
</evidence>
<name>A0A3M8BXF4_9BACL</name>
<dbReference type="GO" id="GO:0003887">
    <property type="term" value="F:DNA-directed DNA polymerase activity"/>
    <property type="evidence" value="ECO:0007669"/>
    <property type="project" value="UniProtKB-UniRule"/>
</dbReference>
<evidence type="ECO:0000259" key="13">
    <source>
        <dbReference type="Pfam" id="PF02768"/>
    </source>
</evidence>
<dbReference type="SUPFAM" id="SSF55979">
    <property type="entry name" value="DNA clamp"/>
    <property type="match status" value="3"/>
</dbReference>
<organism evidence="14 15">
    <name type="scientific">Brevibacillus panacihumi</name>
    <dbReference type="NCBI Taxonomy" id="497735"/>
    <lineage>
        <taxon>Bacteria</taxon>
        <taxon>Bacillati</taxon>
        <taxon>Bacillota</taxon>
        <taxon>Bacilli</taxon>
        <taxon>Bacillales</taxon>
        <taxon>Paenibacillaceae</taxon>
        <taxon>Brevibacillus</taxon>
    </lineage>
</organism>
<dbReference type="InterPro" id="IPR046938">
    <property type="entry name" value="DNA_clamp_sf"/>
</dbReference>
<evidence type="ECO:0000256" key="9">
    <source>
        <dbReference type="ARBA" id="ARBA00023125"/>
    </source>
</evidence>
<accession>A0A3M8BXF4</accession>
<gene>
    <name evidence="14" type="primary">dnaN</name>
    <name evidence="14" type="ORF">EDM58_25110</name>
</gene>
<evidence type="ECO:0000256" key="7">
    <source>
        <dbReference type="ARBA" id="ARBA00022705"/>
    </source>
</evidence>
<comment type="similarity">
    <text evidence="2 10">Belongs to the beta sliding clamp family.</text>
</comment>
<keyword evidence="9" id="KW-0238">DNA-binding</keyword>
<dbReference type="InterPro" id="IPR022635">
    <property type="entry name" value="DNA_polIII_beta_C"/>
</dbReference>
<evidence type="ECO:0000313" key="15">
    <source>
        <dbReference type="Proteomes" id="UP000281915"/>
    </source>
</evidence>
<dbReference type="NCBIfam" id="TIGR00663">
    <property type="entry name" value="dnan"/>
    <property type="match status" value="1"/>
</dbReference>
<keyword evidence="7 10" id="KW-0235">DNA replication</keyword>
<dbReference type="InterPro" id="IPR001001">
    <property type="entry name" value="DNA_polIII_beta"/>
</dbReference>
<dbReference type="Pfam" id="PF02768">
    <property type="entry name" value="DNA_pol3_beta_3"/>
    <property type="match status" value="1"/>
</dbReference>
<dbReference type="Pfam" id="PF00712">
    <property type="entry name" value="DNA_pol3_beta"/>
    <property type="match status" value="1"/>
</dbReference>
<dbReference type="GO" id="GO:0003677">
    <property type="term" value="F:DNA binding"/>
    <property type="evidence" value="ECO:0007669"/>
    <property type="project" value="UniProtKB-UniRule"/>
</dbReference>
<dbReference type="AlphaFoldDB" id="A0A3M8BXF4"/>
<dbReference type="PANTHER" id="PTHR30478">
    <property type="entry name" value="DNA POLYMERASE III SUBUNIT BETA"/>
    <property type="match status" value="1"/>
</dbReference>
<feature type="domain" description="DNA polymerase III beta sliding clamp C-terminal" evidence="13">
    <location>
        <begin position="251"/>
        <end position="375"/>
    </location>
</feature>
<keyword evidence="6 10" id="KW-0548">Nucleotidyltransferase</keyword>
<evidence type="ECO:0000256" key="2">
    <source>
        <dbReference type="ARBA" id="ARBA00010752"/>
    </source>
</evidence>
<dbReference type="InterPro" id="IPR022637">
    <property type="entry name" value="DNA_polIII_beta_cen"/>
</dbReference>
<evidence type="ECO:0000256" key="3">
    <source>
        <dbReference type="ARBA" id="ARBA00021035"/>
    </source>
</evidence>
<dbReference type="GO" id="GO:0005737">
    <property type="term" value="C:cytoplasm"/>
    <property type="evidence" value="ECO:0007669"/>
    <property type="project" value="UniProtKB-SubCell"/>
</dbReference>
<dbReference type="EMBL" id="RHHT01000086">
    <property type="protein sequence ID" value="RNB68029.1"/>
    <property type="molecule type" value="Genomic_DNA"/>
</dbReference>
<dbReference type="RefSeq" id="WP_122915771.1">
    <property type="nucleotide sequence ID" value="NZ_RHHT01000086.1"/>
</dbReference>
<dbReference type="Gene3D" id="3.70.10.10">
    <property type="match status" value="1"/>
</dbReference>
<keyword evidence="8 10" id="KW-0239">DNA-directed DNA polymerase</keyword>
<dbReference type="PIRSF" id="PIRSF000804">
    <property type="entry name" value="DNA_pol_III_b"/>
    <property type="match status" value="1"/>
</dbReference>
<reference evidence="14 15" key="1">
    <citation type="submission" date="2018-10" db="EMBL/GenBank/DDBJ databases">
        <title>Phylogenomics of Brevibacillus.</title>
        <authorList>
            <person name="Dunlap C."/>
        </authorList>
    </citation>
    <scope>NUCLEOTIDE SEQUENCE [LARGE SCALE GENOMIC DNA]</scope>
    <source>
        <strain evidence="14 15">JCM 15085</strain>
    </source>
</reference>
<protein>
    <recommendedName>
        <fullName evidence="3 10">Beta sliding clamp</fullName>
    </recommendedName>
</protein>
<evidence type="ECO:0000313" key="14">
    <source>
        <dbReference type="EMBL" id="RNB68029.1"/>
    </source>
</evidence>
<comment type="function">
    <text evidence="10">Confers DNA tethering and processivity to DNA polymerases and other proteins. Acts as a clamp, forming a ring around DNA (a reaction catalyzed by the clamp-loading complex) which diffuses in an ATP-independent manner freely and bidirectionally along dsDNA. Initially characterized for its ability to contact the catalytic subunit of DNA polymerase III (Pol III), a complex, multichain enzyme responsible for most of the replicative synthesis in bacteria; Pol III exhibits 3'-5' exonuclease proofreading activity. The beta chain is required for initiation of replication as well as for processivity of DNA replication.</text>
</comment>